<dbReference type="EMBL" id="VUJX02000015">
    <property type="protein sequence ID" value="KAL0929699.1"/>
    <property type="molecule type" value="Genomic_DNA"/>
</dbReference>
<evidence type="ECO:0000313" key="2">
    <source>
        <dbReference type="Proteomes" id="UP000805649"/>
    </source>
</evidence>
<evidence type="ECO:0000313" key="1">
    <source>
        <dbReference type="EMBL" id="KAL0929699.1"/>
    </source>
</evidence>
<organism evidence="1 2">
    <name type="scientific">Colletotrichum truncatum</name>
    <name type="common">Anthracnose fungus</name>
    <name type="synonym">Colletotrichum capsici</name>
    <dbReference type="NCBI Taxonomy" id="5467"/>
    <lineage>
        <taxon>Eukaryota</taxon>
        <taxon>Fungi</taxon>
        <taxon>Dikarya</taxon>
        <taxon>Ascomycota</taxon>
        <taxon>Pezizomycotina</taxon>
        <taxon>Sordariomycetes</taxon>
        <taxon>Hypocreomycetidae</taxon>
        <taxon>Glomerellales</taxon>
        <taxon>Glomerellaceae</taxon>
        <taxon>Colletotrichum</taxon>
        <taxon>Colletotrichum truncatum species complex</taxon>
    </lineage>
</organism>
<protein>
    <submittedName>
        <fullName evidence="1">Uncharacterized protein</fullName>
    </submittedName>
</protein>
<reference evidence="1 2" key="1">
    <citation type="journal article" date="2020" name="Phytopathology">
        <title>Genome Sequence Resources of Colletotrichum truncatum, C. plurivorum, C. musicola, and C. sojae: Four Species Pathogenic to Soybean (Glycine max).</title>
        <authorList>
            <person name="Rogerio F."/>
            <person name="Boufleur T.R."/>
            <person name="Ciampi-Guillardi M."/>
            <person name="Sukno S.A."/>
            <person name="Thon M.R."/>
            <person name="Massola Junior N.S."/>
            <person name="Baroncelli R."/>
        </authorList>
    </citation>
    <scope>NUCLEOTIDE SEQUENCE [LARGE SCALE GENOMIC DNA]</scope>
    <source>
        <strain evidence="1 2">CMES1059</strain>
    </source>
</reference>
<name>A0ACC3YCY1_COLTU</name>
<gene>
    <name evidence="1" type="ORF">CTRU02_215342</name>
</gene>
<sequence>MILDELKKQDGRPRLARWASVSQELKAVFEPHIFKTLTVQFPGSDIETLDQFVDGYRRDFVKRISLHVKTAEDDVKEEYDKVETYKTKRENNKTFAQALQHLFSVLSTWSCSTFAKGIALELSASSPSDVDHPYQHRHNQSQHDLSRIYSLNSRRGDA</sequence>
<dbReference type="Proteomes" id="UP000805649">
    <property type="component" value="Unassembled WGS sequence"/>
</dbReference>
<keyword evidence="2" id="KW-1185">Reference proteome</keyword>
<comment type="caution">
    <text evidence="1">The sequence shown here is derived from an EMBL/GenBank/DDBJ whole genome shotgun (WGS) entry which is preliminary data.</text>
</comment>
<proteinExistence type="predicted"/>
<accession>A0ACC3YCY1</accession>